<proteinExistence type="predicted"/>
<reference evidence="1 2" key="1">
    <citation type="submission" date="2019-10" db="EMBL/GenBank/DDBJ databases">
        <title>Sequencing and Assembly of Multiple Reported Metal-Biooxidizing Members of the Extremely Thermoacidophilic Archaeal Family Sulfolobaceae.</title>
        <authorList>
            <person name="Counts J.A."/>
            <person name="Kelly R.M."/>
        </authorList>
    </citation>
    <scope>NUCLEOTIDE SEQUENCE [LARGE SCALE GENOMIC DNA]</scope>
    <source>
        <strain evidence="1 2">DSM 6482</strain>
    </source>
</reference>
<protein>
    <submittedName>
        <fullName evidence="1">Uncharacterized protein</fullName>
    </submittedName>
</protein>
<evidence type="ECO:0000313" key="2">
    <source>
        <dbReference type="Proteomes" id="UP000470772"/>
    </source>
</evidence>
<organism evidence="1 2">
    <name type="scientific">Sulfuracidifex metallicus DSM 6482 = JCM 9184</name>
    <dbReference type="NCBI Taxonomy" id="523847"/>
    <lineage>
        <taxon>Archaea</taxon>
        <taxon>Thermoproteota</taxon>
        <taxon>Thermoprotei</taxon>
        <taxon>Sulfolobales</taxon>
        <taxon>Sulfolobaceae</taxon>
        <taxon>Sulfuracidifex</taxon>
    </lineage>
</organism>
<dbReference type="Proteomes" id="UP000470772">
    <property type="component" value="Unassembled WGS sequence"/>
</dbReference>
<name>A0A6A9QL84_SULME</name>
<evidence type="ECO:0000313" key="1">
    <source>
        <dbReference type="EMBL" id="MUN28448.1"/>
    </source>
</evidence>
<keyword evidence="2" id="KW-1185">Reference proteome</keyword>
<gene>
    <name evidence="1" type="ORF">GC250_02955</name>
</gene>
<dbReference type="AlphaFoldDB" id="A0A6A9QL84"/>
<comment type="caution">
    <text evidence="1">The sequence shown here is derived from an EMBL/GenBank/DDBJ whole genome shotgun (WGS) entry which is preliminary data.</text>
</comment>
<dbReference type="RefSeq" id="WP_156016254.1">
    <property type="nucleotide sequence ID" value="NZ_WGGD01000005.1"/>
</dbReference>
<accession>A0A6A9QL84</accession>
<sequence>MELDDATKLIQAGKIFYAINFLKDFVLNNEDKINTNEKVCAEMVKLMKTFPSLNESWGVFVGTIDKDEAMRIVEVLRLCLK</sequence>
<dbReference type="EMBL" id="WGGD01000005">
    <property type="protein sequence ID" value="MUN28448.1"/>
    <property type="molecule type" value="Genomic_DNA"/>
</dbReference>